<evidence type="ECO:0000313" key="3">
    <source>
        <dbReference type="Proteomes" id="UP001153714"/>
    </source>
</evidence>
<keyword evidence="3" id="KW-1185">Reference proteome</keyword>
<gene>
    <name evidence="2" type="ORF">DIATSA_LOCUS3537</name>
</gene>
<dbReference type="EMBL" id="OU893345">
    <property type="protein sequence ID" value="CAG9785509.1"/>
    <property type="molecule type" value="Genomic_DNA"/>
</dbReference>
<dbReference type="OrthoDB" id="6234674at2759"/>
<feature type="signal peptide" evidence="1">
    <location>
        <begin position="1"/>
        <end position="27"/>
    </location>
</feature>
<evidence type="ECO:0000256" key="1">
    <source>
        <dbReference type="SAM" id="SignalP"/>
    </source>
</evidence>
<dbReference type="Proteomes" id="UP001153714">
    <property type="component" value="Chromosome 14"/>
</dbReference>
<proteinExistence type="predicted"/>
<reference evidence="2" key="2">
    <citation type="submission" date="2022-10" db="EMBL/GenBank/DDBJ databases">
        <authorList>
            <consortium name="ENA_rothamsted_submissions"/>
            <consortium name="culmorum"/>
            <person name="King R."/>
        </authorList>
    </citation>
    <scope>NUCLEOTIDE SEQUENCE</scope>
</reference>
<accession>A0A9N9WAI9</accession>
<name>A0A9N9WAI9_9NEOP</name>
<dbReference type="AlphaFoldDB" id="A0A9N9WAI9"/>
<feature type="chain" id="PRO_5040211900" evidence="1">
    <location>
        <begin position="28"/>
        <end position="168"/>
    </location>
</feature>
<keyword evidence="1" id="KW-0732">Signal</keyword>
<sequence>MGWRAVHPPHIAAGLLLLLLVNLPVEHNINFKMSIKNTDRVIEIVLSVTCHQDHQDAVHITAILGESVVFNCQVDFPEDIPVPYVLQWEKKSSARPRDAPADCKVYLDVRCQAHTLLSRASGNSAAGRGTPSSRARIARLMCISASSNMPRITTAPVVHIDRSTLTPQ</sequence>
<protein>
    <submittedName>
        <fullName evidence="2">Uncharacterized protein</fullName>
    </submittedName>
</protein>
<reference evidence="2" key="1">
    <citation type="submission" date="2021-12" db="EMBL/GenBank/DDBJ databases">
        <authorList>
            <person name="King R."/>
        </authorList>
    </citation>
    <scope>NUCLEOTIDE SEQUENCE</scope>
</reference>
<organism evidence="2 3">
    <name type="scientific">Diatraea saccharalis</name>
    <name type="common">sugarcane borer</name>
    <dbReference type="NCBI Taxonomy" id="40085"/>
    <lineage>
        <taxon>Eukaryota</taxon>
        <taxon>Metazoa</taxon>
        <taxon>Ecdysozoa</taxon>
        <taxon>Arthropoda</taxon>
        <taxon>Hexapoda</taxon>
        <taxon>Insecta</taxon>
        <taxon>Pterygota</taxon>
        <taxon>Neoptera</taxon>
        <taxon>Endopterygota</taxon>
        <taxon>Lepidoptera</taxon>
        <taxon>Glossata</taxon>
        <taxon>Ditrysia</taxon>
        <taxon>Pyraloidea</taxon>
        <taxon>Crambidae</taxon>
        <taxon>Crambinae</taxon>
        <taxon>Diatraea</taxon>
    </lineage>
</organism>
<evidence type="ECO:0000313" key="2">
    <source>
        <dbReference type="EMBL" id="CAG9785509.1"/>
    </source>
</evidence>